<organism evidence="1 2">
    <name type="scientific">Caulobacter zeae</name>
    <dbReference type="NCBI Taxonomy" id="2055137"/>
    <lineage>
        <taxon>Bacteria</taxon>
        <taxon>Pseudomonadati</taxon>
        <taxon>Pseudomonadota</taxon>
        <taxon>Alphaproteobacteria</taxon>
        <taxon>Caulobacterales</taxon>
        <taxon>Caulobacteraceae</taxon>
        <taxon>Caulobacter</taxon>
    </lineage>
</organism>
<sequence>MQVSATNAAVRYAPPRPAGSGEAAAAIVDLTQLAVAQTNAKATQAAGAALAQATGELTGVLVDISA</sequence>
<dbReference type="EMBL" id="PJRS01000022">
    <property type="protein sequence ID" value="PLR25145.1"/>
    <property type="molecule type" value="Genomic_DNA"/>
</dbReference>
<protein>
    <submittedName>
        <fullName evidence="1">Uncharacterized protein</fullName>
    </submittedName>
</protein>
<dbReference type="OrthoDB" id="9971914at2"/>
<dbReference type="AlphaFoldDB" id="A0A2N5DGG1"/>
<dbReference type="Proteomes" id="UP000234479">
    <property type="component" value="Unassembled WGS sequence"/>
</dbReference>
<evidence type="ECO:0000313" key="1">
    <source>
        <dbReference type="EMBL" id="PLR25145.1"/>
    </source>
</evidence>
<evidence type="ECO:0000313" key="2">
    <source>
        <dbReference type="Proteomes" id="UP000234479"/>
    </source>
</evidence>
<proteinExistence type="predicted"/>
<comment type="caution">
    <text evidence="1">The sequence shown here is derived from an EMBL/GenBank/DDBJ whole genome shotgun (WGS) entry which is preliminary data.</text>
</comment>
<dbReference type="RefSeq" id="WP_101718418.1">
    <property type="nucleotide sequence ID" value="NZ_PJRS01000022.1"/>
</dbReference>
<name>A0A2N5DGG1_9CAUL</name>
<accession>A0A2N5DGG1</accession>
<keyword evidence="2" id="KW-1185">Reference proteome</keyword>
<reference evidence="1 2" key="1">
    <citation type="submission" date="2017-12" db="EMBL/GenBank/DDBJ databases">
        <title>The genome sequence of Caulobacter sp. 410.</title>
        <authorList>
            <person name="Gao J."/>
            <person name="Mao X."/>
            <person name="Sun J."/>
        </authorList>
    </citation>
    <scope>NUCLEOTIDE SEQUENCE [LARGE SCALE GENOMIC DNA]</scope>
    <source>
        <strain evidence="1 2">410</strain>
    </source>
</reference>
<gene>
    <name evidence="1" type="ORF">SGCZBJ_13000</name>
</gene>